<evidence type="ECO:0000313" key="3">
    <source>
        <dbReference type="Proteomes" id="UP000195402"/>
    </source>
</evidence>
<dbReference type="EMBL" id="MVGT01001692">
    <property type="protein sequence ID" value="OVA11467.1"/>
    <property type="molecule type" value="Genomic_DNA"/>
</dbReference>
<comment type="caution">
    <text evidence="2">The sequence shown here is derived from an EMBL/GenBank/DDBJ whole genome shotgun (WGS) entry which is preliminary data.</text>
</comment>
<dbReference type="PANTHER" id="PTHR47074:SF11">
    <property type="entry name" value="REVERSE TRANSCRIPTASE-LIKE PROTEIN"/>
    <property type="match status" value="1"/>
</dbReference>
<sequence length="175" mass="18832">MECSYTQAVCNRSLHQHWIPPDIGILKLNLDVSFISKDIAAGIGLVLRDCLGKDIAAGIGLVLRDCLGVCRAAKFMPSRATSAEEAEGLVVLQAVLWAKDMKIPHIIIEGDAHSIIRQLNGDQTTLGWSSQAHLSDVHTLLSSFASVSFRFTYREANTVADALASQAKASTTVAL</sequence>
<proteinExistence type="predicted"/>
<evidence type="ECO:0000313" key="2">
    <source>
        <dbReference type="EMBL" id="OVA11467.1"/>
    </source>
</evidence>
<dbReference type="GO" id="GO:0003676">
    <property type="term" value="F:nucleic acid binding"/>
    <property type="evidence" value="ECO:0007669"/>
    <property type="project" value="InterPro"/>
</dbReference>
<dbReference type="InterPro" id="IPR002156">
    <property type="entry name" value="RNaseH_domain"/>
</dbReference>
<dbReference type="PANTHER" id="PTHR47074">
    <property type="entry name" value="BNAC02G40300D PROTEIN"/>
    <property type="match status" value="1"/>
</dbReference>
<dbReference type="GO" id="GO:0004523">
    <property type="term" value="F:RNA-DNA hybrid ribonuclease activity"/>
    <property type="evidence" value="ECO:0007669"/>
    <property type="project" value="InterPro"/>
</dbReference>
<dbReference type="InParanoid" id="A0A200QM13"/>
<protein>
    <recommendedName>
        <fullName evidence="1">RNase H type-1 domain-containing protein</fullName>
    </recommendedName>
</protein>
<accession>A0A200QM13</accession>
<dbReference type="OrthoDB" id="1906820at2759"/>
<feature type="domain" description="RNase H type-1" evidence="1">
    <location>
        <begin position="56"/>
        <end position="167"/>
    </location>
</feature>
<dbReference type="Pfam" id="PF13456">
    <property type="entry name" value="RVT_3"/>
    <property type="match status" value="1"/>
</dbReference>
<gene>
    <name evidence="2" type="ORF">BVC80_8571g4</name>
</gene>
<dbReference type="Proteomes" id="UP000195402">
    <property type="component" value="Unassembled WGS sequence"/>
</dbReference>
<name>A0A200QM13_MACCD</name>
<dbReference type="InterPro" id="IPR044730">
    <property type="entry name" value="RNase_H-like_dom_plant"/>
</dbReference>
<dbReference type="OMA" id="VIRDHEC"/>
<reference evidence="2 3" key="1">
    <citation type="journal article" date="2017" name="Mol. Plant">
        <title>The Genome of Medicinal Plant Macleaya cordata Provides New Insights into Benzylisoquinoline Alkaloids Metabolism.</title>
        <authorList>
            <person name="Liu X."/>
            <person name="Liu Y."/>
            <person name="Huang P."/>
            <person name="Ma Y."/>
            <person name="Qing Z."/>
            <person name="Tang Q."/>
            <person name="Cao H."/>
            <person name="Cheng P."/>
            <person name="Zheng Y."/>
            <person name="Yuan Z."/>
            <person name="Zhou Y."/>
            <person name="Liu J."/>
            <person name="Tang Z."/>
            <person name="Zhuo Y."/>
            <person name="Zhang Y."/>
            <person name="Yu L."/>
            <person name="Huang J."/>
            <person name="Yang P."/>
            <person name="Peng Q."/>
            <person name="Zhang J."/>
            <person name="Jiang W."/>
            <person name="Zhang Z."/>
            <person name="Lin K."/>
            <person name="Ro D.K."/>
            <person name="Chen X."/>
            <person name="Xiong X."/>
            <person name="Shang Y."/>
            <person name="Huang S."/>
            <person name="Zeng J."/>
        </authorList>
    </citation>
    <scope>NUCLEOTIDE SEQUENCE [LARGE SCALE GENOMIC DNA]</scope>
    <source>
        <strain evidence="3">cv. BLH2017</strain>
        <tissue evidence="2">Root</tissue>
    </source>
</reference>
<dbReference type="Gene3D" id="3.30.420.10">
    <property type="entry name" value="Ribonuclease H-like superfamily/Ribonuclease H"/>
    <property type="match status" value="1"/>
</dbReference>
<dbReference type="InterPro" id="IPR036397">
    <property type="entry name" value="RNaseH_sf"/>
</dbReference>
<evidence type="ECO:0000259" key="1">
    <source>
        <dbReference type="Pfam" id="PF13456"/>
    </source>
</evidence>
<dbReference type="CDD" id="cd06222">
    <property type="entry name" value="RNase_H_like"/>
    <property type="match status" value="1"/>
</dbReference>
<keyword evidence="3" id="KW-1185">Reference proteome</keyword>
<dbReference type="AlphaFoldDB" id="A0A200QM13"/>
<organism evidence="2 3">
    <name type="scientific">Macleaya cordata</name>
    <name type="common">Five-seeded plume-poppy</name>
    <name type="synonym">Bocconia cordata</name>
    <dbReference type="NCBI Taxonomy" id="56857"/>
    <lineage>
        <taxon>Eukaryota</taxon>
        <taxon>Viridiplantae</taxon>
        <taxon>Streptophyta</taxon>
        <taxon>Embryophyta</taxon>
        <taxon>Tracheophyta</taxon>
        <taxon>Spermatophyta</taxon>
        <taxon>Magnoliopsida</taxon>
        <taxon>Ranunculales</taxon>
        <taxon>Papaveraceae</taxon>
        <taxon>Papaveroideae</taxon>
        <taxon>Macleaya</taxon>
    </lineage>
</organism>
<dbReference type="InterPro" id="IPR052929">
    <property type="entry name" value="RNase_H-like_EbsB-rel"/>
</dbReference>
<dbReference type="STRING" id="56857.A0A200QM13"/>
<dbReference type="InterPro" id="IPR012337">
    <property type="entry name" value="RNaseH-like_sf"/>
</dbReference>
<dbReference type="SUPFAM" id="SSF53098">
    <property type="entry name" value="Ribonuclease H-like"/>
    <property type="match status" value="1"/>
</dbReference>